<evidence type="ECO:0000256" key="1">
    <source>
        <dbReference type="ARBA" id="ARBA00022649"/>
    </source>
</evidence>
<dbReference type="InterPro" id="IPR007712">
    <property type="entry name" value="RelE/ParE_toxin"/>
</dbReference>
<dbReference type="AlphaFoldDB" id="E6QQG3"/>
<name>E6QQG3_9ZZZZ</name>
<comment type="caution">
    <text evidence="2">The sequence shown here is derived from an EMBL/GenBank/DDBJ whole genome shotgun (WGS) entry which is preliminary data.</text>
</comment>
<accession>E6QQG3</accession>
<reference evidence="2" key="1">
    <citation type="submission" date="2009-10" db="EMBL/GenBank/DDBJ databases">
        <title>Diversity of trophic interactions inside an arsenic-rich microbial ecosystem.</title>
        <authorList>
            <person name="Bertin P.N."/>
            <person name="Heinrich-Salmeron A."/>
            <person name="Pelletier E."/>
            <person name="Goulhen-Chollet F."/>
            <person name="Arsene-Ploetze F."/>
            <person name="Gallien S."/>
            <person name="Calteau A."/>
            <person name="Vallenet D."/>
            <person name="Casiot C."/>
            <person name="Chane-Woon-Ming B."/>
            <person name="Giloteaux L."/>
            <person name="Barakat M."/>
            <person name="Bonnefoy V."/>
            <person name="Bruneel O."/>
            <person name="Chandler M."/>
            <person name="Cleiss J."/>
            <person name="Duran R."/>
            <person name="Elbaz-Poulichet F."/>
            <person name="Fonknechten N."/>
            <person name="Lauga B."/>
            <person name="Mornico D."/>
            <person name="Ortet P."/>
            <person name="Schaeffer C."/>
            <person name="Siguier P."/>
            <person name="Alexander Thil Smith A."/>
            <person name="Van Dorsselaer A."/>
            <person name="Weissenbach J."/>
            <person name="Medigue C."/>
            <person name="Le Paslier D."/>
        </authorList>
    </citation>
    <scope>NUCLEOTIDE SEQUENCE</scope>
</reference>
<sequence>MQLELSRYIEGDLDDIADYIAQDNPIRAVTFIQDIRTKFFDIQHHPLIYQLRPDIGEDARMATHGSYAILFRIMGEIIRIERVIYGSRDLSGIFKPSKWCAPEQT</sequence>
<evidence type="ECO:0008006" key="3">
    <source>
        <dbReference type="Google" id="ProtNLM"/>
    </source>
</evidence>
<proteinExistence type="predicted"/>
<dbReference type="InterPro" id="IPR035093">
    <property type="entry name" value="RelE/ParE_toxin_dom_sf"/>
</dbReference>
<keyword evidence="1" id="KW-1277">Toxin-antitoxin system</keyword>
<dbReference type="Pfam" id="PF05016">
    <property type="entry name" value="ParE_toxin"/>
    <property type="match status" value="1"/>
</dbReference>
<organism evidence="2">
    <name type="scientific">mine drainage metagenome</name>
    <dbReference type="NCBI Taxonomy" id="410659"/>
    <lineage>
        <taxon>unclassified sequences</taxon>
        <taxon>metagenomes</taxon>
        <taxon>ecological metagenomes</taxon>
    </lineage>
</organism>
<evidence type="ECO:0000313" key="2">
    <source>
        <dbReference type="EMBL" id="CBI09484.1"/>
    </source>
</evidence>
<protein>
    <recommendedName>
        <fullName evidence="3">Plasmid stabilization system protein</fullName>
    </recommendedName>
</protein>
<dbReference type="Gene3D" id="3.30.2310.20">
    <property type="entry name" value="RelE-like"/>
    <property type="match status" value="1"/>
</dbReference>
<dbReference type="EMBL" id="CABR01000033">
    <property type="protein sequence ID" value="CBI09484.1"/>
    <property type="molecule type" value="Genomic_DNA"/>
</dbReference>
<gene>
    <name evidence="2" type="ORF">CARN7_0213</name>
</gene>